<keyword evidence="2" id="KW-0203">Cytokinin biosynthesis</keyword>
<dbReference type="Proteomes" id="UP000555564">
    <property type="component" value="Unassembled WGS sequence"/>
</dbReference>
<dbReference type="EMBL" id="JACHIU010000001">
    <property type="protein sequence ID" value="MBB6474875.1"/>
    <property type="molecule type" value="Genomic_DNA"/>
</dbReference>
<dbReference type="PANTHER" id="PTHR31223:SF70">
    <property type="entry name" value="LOG FAMILY PROTEIN YJL055W"/>
    <property type="match status" value="1"/>
</dbReference>
<evidence type="ECO:0000313" key="3">
    <source>
        <dbReference type="EMBL" id="MBB6474875.1"/>
    </source>
</evidence>
<evidence type="ECO:0000256" key="2">
    <source>
        <dbReference type="RuleBase" id="RU363015"/>
    </source>
</evidence>
<dbReference type="Gene3D" id="3.40.50.450">
    <property type="match status" value="1"/>
</dbReference>
<organism evidence="3 4">
    <name type="scientific">Sphaerisporangium rubeum</name>
    <dbReference type="NCBI Taxonomy" id="321317"/>
    <lineage>
        <taxon>Bacteria</taxon>
        <taxon>Bacillati</taxon>
        <taxon>Actinomycetota</taxon>
        <taxon>Actinomycetes</taxon>
        <taxon>Streptosporangiales</taxon>
        <taxon>Streptosporangiaceae</taxon>
        <taxon>Sphaerisporangium</taxon>
    </lineage>
</organism>
<gene>
    <name evidence="3" type="ORF">BJ992_004306</name>
</gene>
<dbReference type="SUPFAM" id="SSF102405">
    <property type="entry name" value="MCP/YpsA-like"/>
    <property type="match status" value="1"/>
</dbReference>
<dbReference type="EC" id="3.2.2.n1" evidence="2"/>
<evidence type="ECO:0000256" key="1">
    <source>
        <dbReference type="ARBA" id="ARBA00006763"/>
    </source>
</evidence>
<protein>
    <recommendedName>
        <fullName evidence="2">Cytokinin riboside 5'-monophosphate phosphoribohydrolase</fullName>
        <ecNumber evidence="2">3.2.2.n1</ecNumber>
    </recommendedName>
</protein>
<dbReference type="GO" id="GO:0005829">
    <property type="term" value="C:cytosol"/>
    <property type="evidence" value="ECO:0007669"/>
    <property type="project" value="TreeGrafter"/>
</dbReference>
<dbReference type="RefSeq" id="WP_184983769.1">
    <property type="nucleotide sequence ID" value="NZ_BAAALO010000038.1"/>
</dbReference>
<dbReference type="InterPro" id="IPR005269">
    <property type="entry name" value="LOG"/>
</dbReference>
<dbReference type="PANTHER" id="PTHR31223">
    <property type="entry name" value="LOG FAMILY PROTEIN YJL055W"/>
    <property type="match status" value="1"/>
</dbReference>
<dbReference type="InterPro" id="IPR031100">
    <property type="entry name" value="LOG_fam"/>
</dbReference>
<comment type="caution">
    <text evidence="3">The sequence shown here is derived from an EMBL/GenBank/DDBJ whole genome shotgun (WGS) entry which is preliminary data.</text>
</comment>
<dbReference type="NCBIfam" id="TIGR00730">
    <property type="entry name" value="Rossman fold protein, TIGR00730 family"/>
    <property type="match status" value="1"/>
</dbReference>
<dbReference type="GO" id="GO:0016799">
    <property type="term" value="F:hydrolase activity, hydrolyzing N-glycosyl compounds"/>
    <property type="evidence" value="ECO:0007669"/>
    <property type="project" value="TreeGrafter"/>
</dbReference>
<dbReference type="GO" id="GO:0009691">
    <property type="term" value="P:cytokinin biosynthetic process"/>
    <property type="evidence" value="ECO:0007669"/>
    <property type="project" value="UniProtKB-UniRule"/>
</dbReference>
<sequence length="206" mass="21562">MSETTMPPPVTPGTPAARKLSICVFCGARPGLSPLGPPVAEAVGAALGLRGHRLVYGAGGVGLMGSLARGALRAGAEVTGIIPPSLLEIERPLLEPGQRLVVTEDMFERKRLMIDQADAFIALPGGYGTLDEILEVVSLSYLGECPKPITLLNVDGIFDNLFALFADIHRRGFTRGGPPLFHVSATVDEALDHIESRLAAGMLGAA</sequence>
<comment type="catalytic activity">
    <reaction evidence="2">
        <text>N(6)-(dimethylallyl)adenosine 5'-phosphate + H2O = N(6)-dimethylallyladenine + D-ribose 5-phosphate</text>
        <dbReference type="Rhea" id="RHEA:48560"/>
        <dbReference type="ChEBI" id="CHEBI:15377"/>
        <dbReference type="ChEBI" id="CHEBI:17660"/>
        <dbReference type="ChEBI" id="CHEBI:57526"/>
        <dbReference type="ChEBI" id="CHEBI:78346"/>
        <dbReference type="EC" id="3.2.2.n1"/>
    </reaction>
</comment>
<comment type="catalytic activity">
    <reaction evidence="2">
        <text>9-ribosyl-trans-zeatin 5'-phosphate + H2O = trans-zeatin + D-ribose 5-phosphate</text>
        <dbReference type="Rhea" id="RHEA:48564"/>
        <dbReference type="ChEBI" id="CHEBI:15377"/>
        <dbReference type="ChEBI" id="CHEBI:16522"/>
        <dbReference type="ChEBI" id="CHEBI:78346"/>
        <dbReference type="ChEBI" id="CHEBI:87947"/>
        <dbReference type="EC" id="3.2.2.n1"/>
    </reaction>
</comment>
<evidence type="ECO:0000313" key="4">
    <source>
        <dbReference type="Proteomes" id="UP000555564"/>
    </source>
</evidence>
<keyword evidence="4" id="KW-1185">Reference proteome</keyword>
<name>A0A7X0M7S7_9ACTN</name>
<accession>A0A7X0M7S7</accession>
<reference evidence="3 4" key="1">
    <citation type="submission" date="2020-08" db="EMBL/GenBank/DDBJ databases">
        <title>Sequencing the genomes of 1000 actinobacteria strains.</title>
        <authorList>
            <person name="Klenk H.-P."/>
        </authorList>
    </citation>
    <scope>NUCLEOTIDE SEQUENCE [LARGE SCALE GENOMIC DNA]</scope>
    <source>
        <strain evidence="3 4">DSM 44936</strain>
    </source>
</reference>
<comment type="similarity">
    <text evidence="1 2">Belongs to the LOG family.</text>
</comment>
<keyword evidence="2" id="KW-0378">Hydrolase</keyword>
<proteinExistence type="inferred from homology"/>
<dbReference type="Pfam" id="PF03641">
    <property type="entry name" value="Lysine_decarbox"/>
    <property type="match status" value="1"/>
</dbReference>
<dbReference type="AlphaFoldDB" id="A0A7X0M7S7"/>